<feature type="transmembrane region" description="Helical" evidence="1">
    <location>
        <begin position="103"/>
        <end position="120"/>
    </location>
</feature>
<dbReference type="OrthoDB" id="10002959at2759"/>
<organism evidence="3 4">
    <name type="scientific">Portunus trituberculatus</name>
    <name type="common">Swimming crab</name>
    <name type="synonym">Neptunus trituberculatus</name>
    <dbReference type="NCBI Taxonomy" id="210409"/>
    <lineage>
        <taxon>Eukaryota</taxon>
        <taxon>Metazoa</taxon>
        <taxon>Ecdysozoa</taxon>
        <taxon>Arthropoda</taxon>
        <taxon>Crustacea</taxon>
        <taxon>Multicrustacea</taxon>
        <taxon>Malacostraca</taxon>
        <taxon>Eumalacostraca</taxon>
        <taxon>Eucarida</taxon>
        <taxon>Decapoda</taxon>
        <taxon>Pleocyemata</taxon>
        <taxon>Brachyura</taxon>
        <taxon>Eubrachyura</taxon>
        <taxon>Portunoidea</taxon>
        <taxon>Portunidae</taxon>
        <taxon>Portuninae</taxon>
        <taxon>Portunus</taxon>
    </lineage>
</organism>
<keyword evidence="4" id="KW-1185">Reference proteome</keyword>
<proteinExistence type="predicted"/>
<evidence type="ECO:0000256" key="2">
    <source>
        <dbReference type="SAM" id="SignalP"/>
    </source>
</evidence>
<keyword evidence="1" id="KW-0472">Membrane</keyword>
<keyword evidence="1" id="KW-1133">Transmembrane helix</keyword>
<accession>A0A5B7KAD2</accession>
<sequence length="134" mass="15701">MDPGDTLAPRASRRRLTLHSILILLLVTKSTAASSRRLNSRFLDLTRSEYSNYTRIYRALDEGMRDPRRLDEAFRSVDHGRALNVFDVARAIVPGKRCDGDKVIFPFLTWHYSFFFFFYVEKRARLYHYESGGM</sequence>
<dbReference type="Proteomes" id="UP000324222">
    <property type="component" value="Unassembled WGS sequence"/>
</dbReference>
<dbReference type="AlphaFoldDB" id="A0A5B7KAD2"/>
<keyword evidence="1" id="KW-0812">Transmembrane</keyword>
<evidence type="ECO:0000256" key="1">
    <source>
        <dbReference type="SAM" id="Phobius"/>
    </source>
</evidence>
<comment type="caution">
    <text evidence="3">The sequence shown here is derived from an EMBL/GenBank/DDBJ whole genome shotgun (WGS) entry which is preliminary data.</text>
</comment>
<evidence type="ECO:0000313" key="4">
    <source>
        <dbReference type="Proteomes" id="UP000324222"/>
    </source>
</evidence>
<gene>
    <name evidence="3" type="ORF">E2C01_101683</name>
</gene>
<feature type="signal peptide" evidence="2">
    <location>
        <begin position="1"/>
        <end position="32"/>
    </location>
</feature>
<protein>
    <submittedName>
        <fullName evidence="3">Uncharacterized protein</fullName>
    </submittedName>
</protein>
<evidence type="ECO:0000313" key="3">
    <source>
        <dbReference type="EMBL" id="MPD05911.1"/>
    </source>
</evidence>
<dbReference type="EMBL" id="VSRR010148348">
    <property type="protein sequence ID" value="MPD05911.1"/>
    <property type="molecule type" value="Genomic_DNA"/>
</dbReference>
<feature type="chain" id="PRO_5022846285" evidence="2">
    <location>
        <begin position="33"/>
        <end position="134"/>
    </location>
</feature>
<reference evidence="3 4" key="1">
    <citation type="submission" date="2019-05" db="EMBL/GenBank/DDBJ databases">
        <title>Another draft genome of Portunus trituberculatus and its Hox gene families provides insights of decapod evolution.</title>
        <authorList>
            <person name="Jeong J.-H."/>
            <person name="Song I."/>
            <person name="Kim S."/>
            <person name="Choi T."/>
            <person name="Kim D."/>
            <person name="Ryu S."/>
            <person name="Kim W."/>
        </authorList>
    </citation>
    <scope>NUCLEOTIDE SEQUENCE [LARGE SCALE GENOMIC DNA]</scope>
    <source>
        <tissue evidence="3">Muscle</tissue>
    </source>
</reference>
<keyword evidence="2" id="KW-0732">Signal</keyword>
<name>A0A5B7KAD2_PORTR</name>